<reference evidence="2 3" key="1">
    <citation type="journal article" date="2016" name="Nat. Commun.">
        <title>Thousands of microbial genomes shed light on interconnected biogeochemical processes in an aquifer system.</title>
        <authorList>
            <person name="Anantharaman K."/>
            <person name="Brown C.T."/>
            <person name="Hug L.A."/>
            <person name="Sharon I."/>
            <person name="Castelle C.J."/>
            <person name="Probst A.J."/>
            <person name="Thomas B.C."/>
            <person name="Singh A."/>
            <person name="Wilkins M.J."/>
            <person name="Karaoz U."/>
            <person name="Brodie E.L."/>
            <person name="Williams K.H."/>
            <person name="Hubbard S.S."/>
            <person name="Banfield J.F."/>
        </authorList>
    </citation>
    <scope>NUCLEOTIDE SEQUENCE [LARGE SCALE GENOMIC DNA]</scope>
</reference>
<sequence length="104" mass="11938">MKKINFLAFVFIVILGLGEIIILSLGLSVWPLIYWWVLLFVIWLIWTFRLDSKYALWSALFLFILSALFTSISLRGVGEVLMRLSLLGWMIGVVQSISEKSKPS</sequence>
<organism evidence="2 3">
    <name type="scientific">Candidatus Daviesbacteria bacterium RIFCSPHIGHO2_01_FULL_40_11</name>
    <dbReference type="NCBI Taxonomy" id="1797762"/>
    <lineage>
        <taxon>Bacteria</taxon>
        <taxon>Candidatus Daviesiibacteriota</taxon>
    </lineage>
</organism>
<gene>
    <name evidence="2" type="ORF">A2867_03595</name>
</gene>
<feature type="transmembrane region" description="Helical" evidence="1">
    <location>
        <begin position="7"/>
        <end position="26"/>
    </location>
</feature>
<evidence type="ECO:0000256" key="1">
    <source>
        <dbReference type="SAM" id="Phobius"/>
    </source>
</evidence>
<comment type="caution">
    <text evidence="2">The sequence shown here is derived from an EMBL/GenBank/DDBJ whole genome shotgun (WGS) entry which is preliminary data.</text>
</comment>
<proteinExistence type="predicted"/>
<name>A0A1F5JK95_9BACT</name>
<evidence type="ECO:0000313" key="3">
    <source>
        <dbReference type="Proteomes" id="UP000177555"/>
    </source>
</evidence>
<dbReference type="EMBL" id="MFCP01000012">
    <property type="protein sequence ID" value="OGE29019.1"/>
    <property type="molecule type" value="Genomic_DNA"/>
</dbReference>
<accession>A0A1F5JK95</accession>
<feature type="transmembrane region" description="Helical" evidence="1">
    <location>
        <begin position="32"/>
        <end position="48"/>
    </location>
</feature>
<protein>
    <submittedName>
        <fullName evidence="2">Uncharacterized protein</fullName>
    </submittedName>
</protein>
<keyword evidence="1" id="KW-0472">Membrane</keyword>
<evidence type="ECO:0000313" key="2">
    <source>
        <dbReference type="EMBL" id="OGE29019.1"/>
    </source>
</evidence>
<dbReference type="AlphaFoldDB" id="A0A1F5JK95"/>
<keyword evidence="1" id="KW-1133">Transmembrane helix</keyword>
<feature type="transmembrane region" description="Helical" evidence="1">
    <location>
        <begin position="55"/>
        <end position="74"/>
    </location>
</feature>
<dbReference type="Proteomes" id="UP000177555">
    <property type="component" value="Unassembled WGS sequence"/>
</dbReference>
<keyword evidence="1" id="KW-0812">Transmembrane</keyword>